<comment type="caution">
    <text evidence="3">The sequence shown here is derived from an EMBL/GenBank/DDBJ whole genome shotgun (WGS) entry which is preliminary data.</text>
</comment>
<dbReference type="Pfam" id="PF20539">
    <property type="entry name" value="DUF6754"/>
    <property type="match status" value="1"/>
</dbReference>
<evidence type="ECO:0000256" key="1">
    <source>
        <dbReference type="SAM" id="Phobius"/>
    </source>
</evidence>
<feature type="transmembrane region" description="Helical" evidence="1">
    <location>
        <begin position="12"/>
        <end position="32"/>
    </location>
</feature>
<dbReference type="InterPro" id="IPR046642">
    <property type="entry name" value="DUF6754"/>
</dbReference>
<evidence type="ECO:0000259" key="2">
    <source>
        <dbReference type="Pfam" id="PF20539"/>
    </source>
</evidence>
<name>A0A0S7YGE3_UNCT6</name>
<keyword evidence="1" id="KW-1133">Transmembrane helix</keyword>
<dbReference type="EMBL" id="LJNI01000026">
    <property type="protein sequence ID" value="KPJ73838.1"/>
    <property type="molecule type" value="Genomic_DNA"/>
</dbReference>
<proteinExistence type="predicted"/>
<evidence type="ECO:0000313" key="3">
    <source>
        <dbReference type="EMBL" id="KPJ73838.1"/>
    </source>
</evidence>
<organism evidence="3 4">
    <name type="scientific">candidate division TA06 bacterium DG_78</name>
    <dbReference type="NCBI Taxonomy" id="1703772"/>
    <lineage>
        <taxon>Bacteria</taxon>
        <taxon>Bacteria division TA06</taxon>
    </lineage>
</organism>
<dbReference type="Proteomes" id="UP000051012">
    <property type="component" value="Unassembled WGS sequence"/>
</dbReference>
<feature type="transmembrane region" description="Helical" evidence="1">
    <location>
        <begin position="234"/>
        <end position="254"/>
    </location>
</feature>
<gene>
    <name evidence="3" type="ORF">AMJ52_02985</name>
</gene>
<keyword evidence="1" id="KW-0472">Membrane</keyword>
<accession>A0A0S7YGE3</accession>
<reference evidence="3 4" key="1">
    <citation type="journal article" date="2015" name="Microbiome">
        <title>Genomic resolution of linkages in carbon, nitrogen, and sulfur cycling among widespread estuary sediment bacteria.</title>
        <authorList>
            <person name="Baker B.J."/>
            <person name="Lazar C.S."/>
            <person name="Teske A.P."/>
            <person name="Dick G.J."/>
        </authorList>
    </citation>
    <scope>NUCLEOTIDE SEQUENCE [LARGE SCALE GENOMIC DNA]</scope>
    <source>
        <strain evidence="3">DG_78</strain>
    </source>
</reference>
<dbReference type="AlphaFoldDB" id="A0A0S7YGE3"/>
<feature type="domain" description="DUF6754" evidence="2">
    <location>
        <begin position="3"/>
        <end position="250"/>
    </location>
</feature>
<keyword evidence="1" id="KW-0812">Transmembrane</keyword>
<sequence length="259" mass="28024">MSSPQWFDLPKLNILIACVIFGGLILYFVYHARKGKELYIRKIAGLQAIDDAVGRATEMGKPILYTTGTGLIGDIATIASLNILGEIAKKCARYDTQLINPHLDPIVYTVAREVVKESYTQVGRPDAFDPDSVYFITDLQFAYAAAVSGIMVREKPATNFLIGWFMAESLILAETGASTGAIQIAGTDRVPQLPFFITACDYTLIGEELYAASAYISKEPLLLGAIKGEDLGKLIIGAALIAGSIIGLLTKLPILNLFK</sequence>
<evidence type="ECO:0000313" key="4">
    <source>
        <dbReference type="Proteomes" id="UP000051012"/>
    </source>
</evidence>
<protein>
    <recommendedName>
        <fullName evidence="2">DUF6754 domain-containing protein</fullName>
    </recommendedName>
</protein>